<protein>
    <recommendedName>
        <fullName evidence="1">Zinc-ribbon domain-containing protein</fullName>
    </recommendedName>
</protein>
<dbReference type="EMBL" id="CP033972">
    <property type="protein sequence ID" value="AZG46098.1"/>
    <property type="molecule type" value="Genomic_DNA"/>
</dbReference>
<dbReference type="RefSeq" id="WP_124708665.1">
    <property type="nucleotide sequence ID" value="NZ_CP033972.1"/>
</dbReference>
<dbReference type="Gene3D" id="3.40.390.10">
    <property type="entry name" value="Collagenase (Catalytic Domain)"/>
    <property type="match status" value="1"/>
</dbReference>
<dbReference type="PIRSF" id="PIRSF012641">
    <property type="entry name" value="UCP012641"/>
    <property type="match status" value="1"/>
</dbReference>
<dbReference type="GO" id="GO:0008237">
    <property type="term" value="F:metallopeptidase activity"/>
    <property type="evidence" value="ECO:0007669"/>
    <property type="project" value="InterPro"/>
</dbReference>
<dbReference type="KEGG" id="gom:D7316_02699"/>
<sequence length="378" mass="42966">MHALTCPICNALSGFVNQQCPECGTTVGVHLPSRSLVVAPEEGIDVEGSRWVRCANWDDTGCNWMTLAEVDDDSIGLRGRCFPGSLVRRHPDTDDTIAIEKLNSTTRDLRMLIYQVADLGLPVEPFWRSEGGLAFDLLSSQTTGRQVMIGHANGVITIDLAESLDAYRERLRVDLGEAYRTMLGHFRHEVGHYYEHVLVETGYGATKYLDKAREIFGDERTSYADAIDRHYKFGPPRNWRDSYISEYATMHPWEDFAECFAHYLHITGTIDTARESGLMLESDQVRFTMDRDIVPLDSYADEPIERLLYDWKWLSTMFNRVNAAMGRRPLYPFDIPQPVVRKLGFVHRVVRESAKRVDAPDPLVDTRTVSAGRVARTD</sequence>
<dbReference type="InterPro" id="IPR011201">
    <property type="entry name" value="Zinc-ribbon_6_bact"/>
</dbReference>
<organism evidence="2 3">
    <name type="scientific">Gordonia insulae</name>
    <dbReference type="NCBI Taxonomy" id="2420509"/>
    <lineage>
        <taxon>Bacteria</taxon>
        <taxon>Bacillati</taxon>
        <taxon>Actinomycetota</taxon>
        <taxon>Actinomycetes</taxon>
        <taxon>Mycobacteriales</taxon>
        <taxon>Gordoniaceae</taxon>
        <taxon>Gordonia</taxon>
    </lineage>
</organism>
<proteinExistence type="predicted"/>
<evidence type="ECO:0000313" key="2">
    <source>
        <dbReference type="EMBL" id="AZG46098.1"/>
    </source>
</evidence>
<gene>
    <name evidence="2" type="ORF">D7316_02699</name>
</gene>
<evidence type="ECO:0000313" key="3">
    <source>
        <dbReference type="Proteomes" id="UP000271469"/>
    </source>
</evidence>
<dbReference type="OrthoDB" id="256753at2"/>
<dbReference type="Pfam" id="PF10005">
    <property type="entry name" value="Zn_ribbon_DZR_6"/>
    <property type="match status" value="1"/>
</dbReference>
<dbReference type="AlphaFoldDB" id="A0A3G8JMG7"/>
<reference evidence="2 3" key="1">
    <citation type="submission" date="2018-11" db="EMBL/GenBank/DDBJ databases">
        <title>Gordonia insulae sp. nov., isolated from an island soil.</title>
        <authorList>
            <person name="Kim Y.S."/>
            <person name="Kim S.B."/>
        </authorList>
    </citation>
    <scope>NUCLEOTIDE SEQUENCE [LARGE SCALE GENOMIC DNA]</scope>
    <source>
        <strain evidence="2 3">MMS17-SY073</strain>
    </source>
</reference>
<keyword evidence="3" id="KW-1185">Reference proteome</keyword>
<feature type="domain" description="Zinc-ribbon" evidence="1">
    <location>
        <begin position="5"/>
        <end position="71"/>
    </location>
</feature>
<dbReference type="Proteomes" id="UP000271469">
    <property type="component" value="Chromosome"/>
</dbReference>
<accession>A0A3G8JMG7</accession>
<dbReference type="InterPro" id="IPR031321">
    <property type="entry name" value="UCP012641"/>
</dbReference>
<dbReference type="InterPro" id="IPR024079">
    <property type="entry name" value="MetalloPept_cat_dom_sf"/>
</dbReference>
<dbReference type="Pfam" id="PF15887">
    <property type="entry name" value="Peptidase_Mx"/>
    <property type="match status" value="1"/>
</dbReference>
<evidence type="ECO:0000259" key="1">
    <source>
        <dbReference type="Pfam" id="PF10005"/>
    </source>
</evidence>
<name>A0A3G8JMG7_9ACTN</name>